<comment type="caution">
    <text evidence="3">The sequence shown here is derived from an EMBL/GenBank/DDBJ whole genome shotgun (WGS) entry which is preliminary data.</text>
</comment>
<protein>
    <recommendedName>
        <fullName evidence="2">F-box domain-containing protein</fullName>
    </recommendedName>
</protein>
<dbReference type="PROSITE" id="PS50181">
    <property type="entry name" value="FBOX"/>
    <property type="match status" value="1"/>
</dbReference>
<feature type="region of interest" description="Disordered" evidence="1">
    <location>
        <begin position="1"/>
        <end position="50"/>
    </location>
</feature>
<dbReference type="SMART" id="SM00256">
    <property type="entry name" value="FBOX"/>
    <property type="match status" value="1"/>
</dbReference>
<dbReference type="Pfam" id="PF00646">
    <property type="entry name" value="F-box"/>
    <property type="match status" value="1"/>
</dbReference>
<evidence type="ECO:0000313" key="3">
    <source>
        <dbReference type="EMBL" id="KAJ3507780.1"/>
    </source>
</evidence>
<dbReference type="OrthoDB" id="2322499at2759"/>
<reference evidence="3" key="1">
    <citation type="submission" date="2022-07" db="EMBL/GenBank/DDBJ databases">
        <title>Genome Sequence of Agrocybe chaxingu.</title>
        <authorList>
            <person name="Buettner E."/>
        </authorList>
    </citation>
    <scope>NUCLEOTIDE SEQUENCE</scope>
    <source>
        <strain evidence="3">MP-N11</strain>
    </source>
</reference>
<dbReference type="SUPFAM" id="SSF81383">
    <property type="entry name" value="F-box domain"/>
    <property type="match status" value="1"/>
</dbReference>
<dbReference type="InterPro" id="IPR001810">
    <property type="entry name" value="F-box_dom"/>
</dbReference>
<evidence type="ECO:0000313" key="4">
    <source>
        <dbReference type="Proteomes" id="UP001148786"/>
    </source>
</evidence>
<name>A0A9W8MUY7_9AGAR</name>
<gene>
    <name evidence="3" type="ORF">NLJ89_g6107</name>
</gene>
<dbReference type="InterPro" id="IPR036047">
    <property type="entry name" value="F-box-like_dom_sf"/>
</dbReference>
<dbReference type="Proteomes" id="UP001148786">
    <property type="component" value="Unassembled WGS sequence"/>
</dbReference>
<dbReference type="AlphaFoldDB" id="A0A9W8MUY7"/>
<dbReference type="EMBL" id="JANKHO010000625">
    <property type="protein sequence ID" value="KAJ3507780.1"/>
    <property type="molecule type" value="Genomic_DNA"/>
</dbReference>
<dbReference type="CDD" id="cd09917">
    <property type="entry name" value="F-box_SF"/>
    <property type="match status" value="1"/>
</dbReference>
<feature type="domain" description="F-box" evidence="2">
    <location>
        <begin position="56"/>
        <end position="105"/>
    </location>
</feature>
<evidence type="ECO:0000256" key="1">
    <source>
        <dbReference type="SAM" id="MobiDB-lite"/>
    </source>
</evidence>
<accession>A0A9W8MUY7</accession>
<sequence>MNTRSKGSKNPPAQAAPKSVVPTSKKVKGGKRKAEETEVEVQSKKKKVKGNGGNALTDIMEMPLDILFEIFSRVNLADLLTLSRTSKVLRKTLMNRSSVTVWARVRATMPGLPDCPDDLSEPQYAELLTGNQCSHGDACAIWAARNKLRNKQPLNMGDRQALVIEYAHDLGWADEYAMIPSIYSQPQYTEICLKACQKGTFGLKTLPKLEDHLKEVMEHRKLERITREKTALYKQRLKVLHRAYASFVGLLPPQKIFPNTVEVYQFSSVKHLIKNFPATAEFTQDAVLSDLDLSQIMSAWRIQVKEGLIDLIRLASEKYEFDESTVLDLATTFYRCQHCLWGDKDTQYGIQGMDALIHKCSKSTRGGGPFVSDFDAEGLALRDSLKERVWNADRGIKFDAESRVVMEEVIKACGLDPTTTTAKEMEELDPLIECVDCNDECEGRAVMKWSFVPVHHHTSTNHYKYKPLAEGPIPKFAVVEGDDAVRARARMEEQHQRAKAKFKGEDVRCNYCMYKNGDVDAVKDHLIKSHSKWLPSSGIDYDFRPEELTRPSSFHTLWPPRKDGGKDEK</sequence>
<keyword evidence="4" id="KW-1185">Reference proteome</keyword>
<organism evidence="3 4">
    <name type="scientific">Agrocybe chaxingu</name>
    <dbReference type="NCBI Taxonomy" id="84603"/>
    <lineage>
        <taxon>Eukaryota</taxon>
        <taxon>Fungi</taxon>
        <taxon>Dikarya</taxon>
        <taxon>Basidiomycota</taxon>
        <taxon>Agaricomycotina</taxon>
        <taxon>Agaricomycetes</taxon>
        <taxon>Agaricomycetidae</taxon>
        <taxon>Agaricales</taxon>
        <taxon>Agaricineae</taxon>
        <taxon>Strophariaceae</taxon>
        <taxon>Agrocybe</taxon>
    </lineage>
</organism>
<evidence type="ECO:0000259" key="2">
    <source>
        <dbReference type="PROSITE" id="PS50181"/>
    </source>
</evidence>
<proteinExistence type="predicted"/>